<evidence type="ECO:0000256" key="1">
    <source>
        <dbReference type="SAM" id="Phobius"/>
    </source>
</evidence>
<dbReference type="CTD" id="3896723"/>
<dbReference type="RefSeq" id="NP_001032981.2">
    <property type="nucleotide sequence ID" value="NM_001037892.2"/>
</dbReference>
<dbReference type="UCSC" id="T27A3.8">
    <property type="organism name" value="c. elegans"/>
</dbReference>
<dbReference type="Bgee" id="WBGene00044611">
    <property type="expression patterns" value="Expressed in adult organism and 2 other cell types or tissues"/>
</dbReference>
<reference evidence="2 3" key="1">
    <citation type="journal article" date="1998" name="Science">
        <title>Genome sequence of the nematode C. elegans: a platform for investigating biology.</title>
        <authorList>
            <consortium name="The C. elegans sequencing consortium"/>
            <person name="Sulson J.E."/>
            <person name="Waterston R."/>
        </authorList>
    </citation>
    <scope>NUCLEOTIDE SEQUENCE [LARGE SCALE GENOMIC DNA]</scope>
    <source>
        <strain evidence="2 3">Bristol N2</strain>
    </source>
</reference>
<dbReference type="KEGG" id="cel:CELE_T27A3.8"/>
<evidence type="ECO:0000313" key="3">
    <source>
        <dbReference type="Proteomes" id="UP000001940"/>
    </source>
</evidence>
<dbReference type="GeneID" id="3896723"/>
<evidence type="ECO:0000313" key="2">
    <source>
        <dbReference type="EMBL" id="CCD72008.2"/>
    </source>
</evidence>
<name>Q0MQ65_CAEEL</name>
<keyword evidence="1" id="KW-0812">Transmembrane</keyword>
<keyword evidence="3" id="KW-1185">Reference proteome</keyword>
<dbReference type="AlphaFoldDB" id="Q0MQ65"/>
<protein>
    <submittedName>
        <fullName evidence="2">NADH dehydrogenase subunit 4L</fullName>
    </submittedName>
</protein>
<dbReference type="HOGENOM" id="CLU_2266130_0_0_1"/>
<dbReference type="PaxDb" id="6239-T27A3.8"/>
<dbReference type="Proteomes" id="UP000001940">
    <property type="component" value="Chromosome I"/>
</dbReference>
<dbReference type="InParanoid" id="Q0MQ65"/>
<organism evidence="2 3">
    <name type="scientific">Caenorhabditis elegans</name>
    <dbReference type="NCBI Taxonomy" id="6239"/>
    <lineage>
        <taxon>Eukaryota</taxon>
        <taxon>Metazoa</taxon>
        <taxon>Ecdysozoa</taxon>
        <taxon>Nematoda</taxon>
        <taxon>Chromadorea</taxon>
        <taxon>Rhabditida</taxon>
        <taxon>Rhabditina</taxon>
        <taxon>Rhabditomorpha</taxon>
        <taxon>Rhabditoidea</taxon>
        <taxon>Rhabditidae</taxon>
        <taxon>Peloderinae</taxon>
        <taxon>Caenorhabditis</taxon>
    </lineage>
</organism>
<accession>Q0MQ65</accession>
<keyword evidence="1" id="KW-0472">Membrane</keyword>
<sequence length="103" mass="11889">MIFLPVKLAFLTFSSIPSFIAIHAAPVISFICEFLLLSLHITRMMLSVSFLWMWELAINTELLDFLGIIISIVISTKVLLHIFSYEIVFTFNSEEYEQQVDLN</sequence>
<dbReference type="AGR" id="WB:WBGene00044611"/>
<evidence type="ECO:0000313" key="4">
    <source>
        <dbReference type="WormBase" id="T27A3.8a"/>
    </source>
</evidence>
<proteinExistence type="predicted"/>
<dbReference type="OMA" id="YEIVFTF"/>
<keyword evidence="1" id="KW-1133">Transmembrane helix</keyword>
<dbReference type="FunCoup" id="Q0MQ65">
    <property type="interactions" value="1616"/>
</dbReference>
<dbReference type="EMBL" id="BX284601">
    <property type="protein sequence ID" value="CCD72008.2"/>
    <property type="molecule type" value="Genomic_DNA"/>
</dbReference>
<dbReference type="OrthoDB" id="5836267at2759"/>
<gene>
    <name evidence="2" type="ORF">CELE_T27A3.8</name>
    <name evidence="2 4" type="ORF">T27A3.8</name>
</gene>
<dbReference type="WormBase" id="T27A3.8a">
    <property type="protein sequence ID" value="CE47008"/>
    <property type="gene ID" value="WBGene00044611"/>
</dbReference>
<feature type="transmembrane region" description="Helical" evidence="1">
    <location>
        <begin position="65"/>
        <end position="83"/>
    </location>
</feature>
<dbReference type="eggNOG" id="ENOG502TICX">
    <property type="taxonomic scope" value="Eukaryota"/>
</dbReference>